<dbReference type="PANTHER" id="PTHR23240:SF6">
    <property type="entry name" value="DNA CROSS-LINK REPAIR 1A PROTEIN"/>
    <property type="match status" value="1"/>
</dbReference>
<evidence type="ECO:0000313" key="8">
    <source>
        <dbReference type="EMBL" id="TFB06426.1"/>
    </source>
</evidence>
<dbReference type="SUPFAM" id="SSF56281">
    <property type="entry name" value="Metallo-hydrolase/oxidoreductase"/>
    <property type="match status" value="1"/>
</dbReference>
<feature type="region of interest" description="Disordered" evidence="6">
    <location>
        <begin position="1"/>
        <end position="30"/>
    </location>
</feature>
<evidence type="ECO:0000313" key="9">
    <source>
        <dbReference type="Proteomes" id="UP001642720"/>
    </source>
</evidence>
<feature type="region of interest" description="Disordered" evidence="6">
    <location>
        <begin position="586"/>
        <end position="619"/>
    </location>
</feature>
<protein>
    <submittedName>
        <fullName evidence="8">DNA cross-link repair protein pso2/snm1</fullName>
    </submittedName>
</protein>
<keyword evidence="3" id="KW-0227">DNA damage</keyword>
<feature type="region of interest" description="Disordered" evidence="6">
    <location>
        <begin position="48"/>
        <end position="197"/>
    </location>
</feature>
<evidence type="ECO:0000256" key="3">
    <source>
        <dbReference type="ARBA" id="ARBA00022763"/>
    </source>
</evidence>
<evidence type="ECO:0000256" key="5">
    <source>
        <dbReference type="ARBA" id="ARBA00023242"/>
    </source>
</evidence>
<feature type="compositionally biased region" description="Basic and acidic residues" evidence="6">
    <location>
        <begin position="176"/>
        <end position="191"/>
    </location>
</feature>
<sequence length="855" mass="94291">MVTSTKANRSSFSKKPAAASSFAKKPAKPNASILNFFQKTAKPEDSLFVGAVPAETADQDEPHVRDDETRFNEVERPNKKRRVSQEFIPSVAKNETADAVEAPAQESTIKPVKPENGDQPKKPKRQIKTPFIIESDSEDDDTENNENNDTPELRPVISPPDKNAAAQTPPSAQPEPSRDATPAKDAPDKYEPPPLLKQETSTDAQFNQLGDFADLDDFGLDEFEGEEAREMRFMREQARLEAEEAGIPGDDVDDLLNNHATVEDCPICGGSLLGVSPDEATRHVNSCLDGNPIPLPTSNDTVIKEEGAGTKEEVTPVEAAEMSKRFARAAVPRPGQANPFELGTDKQPKSAFSKLMSGNAEDTAWATAAATETASRGRPAYERTCPFYKIMPGFSICVDAFRYGAVEGCQAYFLSHFHSDHYIGLTANWRHGPIYCSKVTGSLVKQQLRTAAKWVVELDFEKSYDVPGTDGATVTMMPANHCPGSSLFLFEKPFGNGPNKRVKRILHCGDFRACPQHLRHPLLKADVVDSISGKTKQQRIDICYLDTTYLNPRYSFPPQGDVIQACADMCASMSADPHCADDVWQRSEKSAETGSMSKYFQSGKPAEDGDQSKPKPSRPKQRLLVICGTYSIGKERICVAIAKALGSKIFASPAKIKICKQLDDPELTALLTSDPVEAQVHMQMLMEIRAETLQEYLDSYRPHFTRIVGFRPSGWNFRPGNGSKAIGANTPPSSISTQQLLHGKGWRTRFGAKDLVAQRGSTKEAMCFGVPYSEHSSFRELAMFVMGLRIDKVIPTVNVGSEQSRKRMKGWIDRWMTERRKGGLVRPLVEGEDDEHQKSIPLWEGKAGEGGGAWW</sequence>
<gene>
    <name evidence="8" type="ORF">CCMA1212_001801</name>
</gene>
<evidence type="ECO:0000256" key="4">
    <source>
        <dbReference type="ARBA" id="ARBA00023204"/>
    </source>
</evidence>
<dbReference type="Gene3D" id="3.60.15.10">
    <property type="entry name" value="Ribonuclease Z/Hydroxyacylglutathione hydrolase-like"/>
    <property type="match status" value="1"/>
</dbReference>
<evidence type="ECO:0000259" key="7">
    <source>
        <dbReference type="Pfam" id="PF07522"/>
    </source>
</evidence>
<keyword evidence="9" id="KW-1185">Reference proteome</keyword>
<keyword evidence="5" id="KW-0539">Nucleus</keyword>
<dbReference type="Gene3D" id="3.40.50.12650">
    <property type="match status" value="1"/>
</dbReference>
<proteinExistence type="inferred from homology"/>
<feature type="compositionally biased region" description="Basic and acidic residues" evidence="6">
    <location>
        <begin position="112"/>
        <end position="121"/>
    </location>
</feature>
<dbReference type="RefSeq" id="XP_073562627.1">
    <property type="nucleotide sequence ID" value="XM_073699215.1"/>
</dbReference>
<evidence type="ECO:0000256" key="6">
    <source>
        <dbReference type="SAM" id="MobiDB-lite"/>
    </source>
</evidence>
<keyword evidence="4" id="KW-0234">DNA repair</keyword>
<organism evidence="8 9">
    <name type="scientific">Trichoderma ghanense</name>
    <dbReference type="NCBI Taxonomy" id="65468"/>
    <lineage>
        <taxon>Eukaryota</taxon>
        <taxon>Fungi</taxon>
        <taxon>Dikarya</taxon>
        <taxon>Ascomycota</taxon>
        <taxon>Pezizomycotina</taxon>
        <taxon>Sordariomycetes</taxon>
        <taxon>Hypocreomycetidae</taxon>
        <taxon>Hypocreales</taxon>
        <taxon>Hypocreaceae</taxon>
        <taxon>Trichoderma</taxon>
    </lineage>
</organism>
<comment type="subcellular location">
    <subcellularLocation>
        <location evidence="1">Nucleus</location>
    </subcellularLocation>
</comment>
<dbReference type="InterPro" id="IPR011084">
    <property type="entry name" value="DRMBL"/>
</dbReference>
<comment type="similarity">
    <text evidence="2">Belongs to the DNA repair metallo-beta-lactamase (DRMBL) family.</text>
</comment>
<accession>A0ABY2HDX2</accession>
<dbReference type="Pfam" id="PF07522">
    <property type="entry name" value="DRMBL"/>
    <property type="match status" value="1"/>
</dbReference>
<feature type="compositionally biased region" description="Basic and acidic residues" evidence="6">
    <location>
        <begin position="60"/>
        <end position="77"/>
    </location>
</feature>
<reference evidence="8 9" key="1">
    <citation type="submission" date="2018-01" db="EMBL/GenBank/DDBJ databases">
        <title>Genome characterization of the sugarcane-associated fungus Trichoderma ghanense CCMA-1212 and their application in lignocelulose bioconversion.</title>
        <authorList>
            <person name="Steindorff A.S."/>
            <person name="Mendes T.D."/>
            <person name="Vilela E.S.D."/>
            <person name="Rodrigues D.S."/>
            <person name="Formighieri E.F."/>
            <person name="Melo I.S."/>
            <person name="Favaro L.C.L."/>
        </authorList>
    </citation>
    <scope>NUCLEOTIDE SEQUENCE [LARGE SCALE GENOMIC DNA]</scope>
    <source>
        <strain evidence="8 9">CCMA-1212</strain>
    </source>
</reference>
<evidence type="ECO:0000256" key="1">
    <source>
        <dbReference type="ARBA" id="ARBA00004123"/>
    </source>
</evidence>
<dbReference type="EMBL" id="PPTA01000002">
    <property type="protein sequence ID" value="TFB06426.1"/>
    <property type="molecule type" value="Genomic_DNA"/>
</dbReference>
<evidence type="ECO:0000256" key="2">
    <source>
        <dbReference type="ARBA" id="ARBA00010304"/>
    </source>
</evidence>
<dbReference type="GeneID" id="300573665"/>
<name>A0ABY2HDX2_9HYPO</name>
<dbReference type="PANTHER" id="PTHR23240">
    <property type="entry name" value="DNA CROSS-LINK REPAIR PROTEIN PSO2/SNM1-RELATED"/>
    <property type="match status" value="1"/>
</dbReference>
<dbReference type="CDD" id="cd16273">
    <property type="entry name" value="SNM1A-1C-like_MBL-fold"/>
    <property type="match status" value="1"/>
</dbReference>
<dbReference type="InterPro" id="IPR036866">
    <property type="entry name" value="RibonucZ/Hydroxyglut_hydro"/>
</dbReference>
<feature type="compositionally biased region" description="Acidic residues" evidence="6">
    <location>
        <begin position="135"/>
        <end position="146"/>
    </location>
</feature>
<feature type="compositionally biased region" description="Low complexity" evidence="6">
    <location>
        <begin position="10"/>
        <end position="24"/>
    </location>
</feature>
<dbReference type="Proteomes" id="UP001642720">
    <property type="component" value="Unassembled WGS sequence"/>
</dbReference>
<comment type="caution">
    <text evidence="8">The sequence shown here is derived from an EMBL/GenBank/DDBJ whole genome shotgun (WGS) entry which is preliminary data.</text>
</comment>
<feature type="domain" description="DNA repair metallo-beta-lactamase" evidence="7">
    <location>
        <begin position="666"/>
        <end position="800"/>
    </location>
</feature>